<evidence type="ECO:0000313" key="1">
    <source>
        <dbReference type="EMBL" id="CAG6762487.1"/>
    </source>
</evidence>
<accession>A0A8D9ADY3</accession>
<dbReference type="EMBL" id="HBUF01561337">
    <property type="protein sequence ID" value="CAG6762487.1"/>
    <property type="molecule type" value="Transcribed_RNA"/>
</dbReference>
<dbReference type="EMBL" id="HBUF01561338">
    <property type="protein sequence ID" value="CAG6762489.1"/>
    <property type="molecule type" value="Transcribed_RNA"/>
</dbReference>
<proteinExistence type="predicted"/>
<dbReference type="EMBL" id="HBUF01561336">
    <property type="protein sequence ID" value="CAG6762485.1"/>
    <property type="molecule type" value="Transcribed_RNA"/>
</dbReference>
<organism evidence="1">
    <name type="scientific">Cacopsylla melanoneura</name>
    <dbReference type="NCBI Taxonomy" id="428564"/>
    <lineage>
        <taxon>Eukaryota</taxon>
        <taxon>Metazoa</taxon>
        <taxon>Ecdysozoa</taxon>
        <taxon>Arthropoda</taxon>
        <taxon>Hexapoda</taxon>
        <taxon>Insecta</taxon>
        <taxon>Pterygota</taxon>
        <taxon>Neoptera</taxon>
        <taxon>Paraneoptera</taxon>
        <taxon>Hemiptera</taxon>
        <taxon>Sternorrhyncha</taxon>
        <taxon>Psylloidea</taxon>
        <taxon>Psyllidae</taxon>
        <taxon>Psyllinae</taxon>
        <taxon>Cacopsylla</taxon>
    </lineage>
</organism>
<protein>
    <submittedName>
        <fullName evidence="1">Uncharacterized protein</fullName>
    </submittedName>
</protein>
<sequence length="101" mass="11343">MERRDLCNGEREMVPIASSPCKFIDASSCYEYRYTTFLLGLLCERTAKGTNLSRSVVRWGTRNLEVGVGSSLVKINSVSLDFLIVTFLCDNANMKIFLLGH</sequence>
<dbReference type="AlphaFoldDB" id="A0A8D9ADY3"/>
<reference evidence="1" key="1">
    <citation type="submission" date="2021-05" db="EMBL/GenBank/DDBJ databases">
        <authorList>
            <person name="Alioto T."/>
            <person name="Alioto T."/>
            <person name="Gomez Garrido J."/>
        </authorList>
    </citation>
    <scope>NUCLEOTIDE SEQUENCE</scope>
</reference>
<name>A0A8D9ADY3_9HEMI</name>